<evidence type="ECO:0000313" key="2">
    <source>
        <dbReference type="EMBL" id="MED6240710.1"/>
    </source>
</evidence>
<keyword evidence="3" id="KW-1185">Reference proteome</keyword>
<dbReference type="Proteomes" id="UP001345963">
    <property type="component" value="Unassembled WGS sequence"/>
</dbReference>
<dbReference type="EMBL" id="JAHUTI010025920">
    <property type="protein sequence ID" value="MED6240710.1"/>
    <property type="molecule type" value="Genomic_DNA"/>
</dbReference>
<proteinExistence type="predicted"/>
<organism evidence="2 3">
    <name type="scientific">Ataeniobius toweri</name>
    <dbReference type="NCBI Taxonomy" id="208326"/>
    <lineage>
        <taxon>Eukaryota</taxon>
        <taxon>Metazoa</taxon>
        <taxon>Chordata</taxon>
        <taxon>Craniata</taxon>
        <taxon>Vertebrata</taxon>
        <taxon>Euteleostomi</taxon>
        <taxon>Actinopterygii</taxon>
        <taxon>Neopterygii</taxon>
        <taxon>Teleostei</taxon>
        <taxon>Neoteleostei</taxon>
        <taxon>Acanthomorphata</taxon>
        <taxon>Ovalentaria</taxon>
        <taxon>Atherinomorphae</taxon>
        <taxon>Cyprinodontiformes</taxon>
        <taxon>Goodeidae</taxon>
        <taxon>Ataeniobius</taxon>
    </lineage>
</organism>
<feature type="compositionally biased region" description="Polar residues" evidence="1">
    <location>
        <begin position="36"/>
        <end position="50"/>
    </location>
</feature>
<comment type="caution">
    <text evidence="2">The sequence shown here is derived from an EMBL/GenBank/DDBJ whole genome shotgun (WGS) entry which is preliminary data.</text>
</comment>
<name>A0ABU7AS51_9TELE</name>
<sequence>MYFLESLPDLKCIIFAQLSKRLAKAVMDARHDPPSWCSSRTGRPSVNKQLHYSDDSGRGTVMCITLRVRLVSVFR</sequence>
<protein>
    <submittedName>
        <fullName evidence="2">Uncharacterized protein</fullName>
    </submittedName>
</protein>
<evidence type="ECO:0000256" key="1">
    <source>
        <dbReference type="SAM" id="MobiDB-lite"/>
    </source>
</evidence>
<reference evidence="2 3" key="1">
    <citation type="submission" date="2021-07" db="EMBL/GenBank/DDBJ databases">
        <authorList>
            <person name="Palmer J.M."/>
        </authorList>
    </citation>
    <scope>NUCLEOTIDE SEQUENCE [LARGE SCALE GENOMIC DNA]</scope>
    <source>
        <strain evidence="2 3">AT_MEX2019</strain>
        <tissue evidence="2">Muscle</tissue>
    </source>
</reference>
<feature type="region of interest" description="Disordered" evidence="1">
    <location>
        <begin position="31"/>
        <end position="51"/>
    </location>
</feature>
<gene>
    <name evidence="2" type="ORF">ATANTOWER_026402</name>
</gene>
<evidence type="ECO:0000313" key="3">
    <source>
        <dbReference type="Proteomes" id="UP001345963"/>
    </source>
</evidence>
<accession>A0ABU7AS51</accession>